<protein>
    <recommendedName>
        <fullName evidence="2">Thioredoxin-like fold domain-containing protein</fullName>
    </recommendedName>
</protein>
<accession>A0A1Q5PJ62</accession>
<dbReference type="RefSeq" id="WP_075362136.1">
    <property type="nucleotide sequence ID" value="NZ_MPDM01000011.1"/>
</dbReference>
<feature type="transmembrane region" description="Helical" evidence="1">
    <location>
        <begin position="33"/>
        <end position="54"/>
    </location>
</feature>
<evidence type="ECO:0000259" key="2">
    <source>
        <dbReference type="Pfam" id="PF13462"/>
    </source>
</evidence>
<dbReference type="InterPro" id="IPR036249">
    <property type="entry name" value="Thioredoxin-like_sf"/>
</dbReference>
<dbReference type="AlphaFoldDB" id="A0A1Q5PJ62"/>
<organism evidence="3 4">
    <name type="scientific">Boudabousia marimammalium</name>
    <dbReference type="NCBI Taxonomy" id="156892"/>
    <lineage>
        <taxon>Bacteria</taxon>
        <taxon>Bacillati</taxon>
        <taxon>Actinomycetota</taxon>
        <taxon>Actinomycetes</taxon>
        <taxon>Actinomycetales</taxon>
        <taxon>Actinomycetaceae</taxon>
        <taxon>Boudabousia</taxon>
    </lineage>
</organism>
<sequence length="269" mass="29002">MGRPQGPKPQASIKNRAAQMRAEEEKKARRMRAILWGSVIALLVVAIVIVTWVATHRDKVGPAADALGDFNGGKPIVLYQDKVTATVPEGVSVVDEYVSYTCSHCAVSNEPIGDKLVERAQKGEFALRLNLVPTATMPFTSASTAGALITAKASPDKFKQYHDQIFAFVLQQIEANDGSVLNDTSASVAKVQEIMRGLGVPDGDVNKLTGQLGDDYLATASKNWAEAKIEGRDERYGTPMYVVNGTEVKTSEHKTAEDLLAAIDKSAKK</sequence>
<gene>
    <name evidence="3" type="ORF">BM477_07790</name>
</gene>
<dbReference type="OrthoDB" id="117402at2"/>
<proteinExistence type="predicted"/>
<dbReference type="SUPFAM" id="SSF52833">
    <property type="entry name" value="Thioredoxin-like"/>
    <property type="match status" value="1"/>
</dbReference>
<keyword evidence="1" id="KW-0812">Transmembrane</keyword>
<dbReference type="Gene3D" id="3.40.30.10">
    <property type="entry name" value="Glutaredoxin"/>
    <property type="match status" value="1"/>
</dbReference>
<dbReference type="EMBL" id="MPDM01000011">
    <property type="protein sequence ID" value="OKL45899.1"/>
    <property type="molecule type" value="Genomic_DNA"/>
</dbReference>
<dbReference type="CDD" id="cd02972">
    <property type="entry name" value="DsbA_family"/>
    <property type="match status" value="1"/>
</dbReference>
<keyword evidence="1" id="KW-0472">Membrane</keyword>
<evidence type="ECO:0000313" key="3">
    <source>
        <dbReference type="EMBL" id="OKL45899.1"/>
    </source>
</evidence>
<dbReference type="STRING" id="156892.BM477_07790"/>
<dbReference type="Pfam" id="PF13462">
    <property type="entry name" value="Thioredoxin_4"/>
    <property type="match status" value="1"/>
</dbReference>
<name>A0A1Q5PJ62_9ACTO</name>
<reference evidence="4" key="1">
    <citation type="submission" date="2016-11" db="EMBL/GenBank/DDBJ databases">
        <title>Actinomyces gypaetusis sp. nov. isolated from Gypaetus barbatus in Qinghai Tibet Plateau China.</title>
        <authorList>
            <person name="Meng X."/>
        </authorList>
    </citation>
    <scope>NUCLEOTIDE SEQUENCE [LARGE SCALE GENOMIC DNA]</scope>
    <source>
        <strain evidence="4">DSM 15383</strain>
    </source>
</reference>
<dbReference type="InterPro" id="IPR012336">
    <property type="entry name" value="Thioredoxin-like_fold"/>
</dbReference>
<keyword evidence="4" id="KW-1185">Reference proteome</keyword>
<evidence type="ECO:0000313" key="4">
    <source>
        <dbReference type="Proteomes" id="UP000186465"/>
    </source>
</evidence>
<evidence type="ECO:0000256" key="1">
    <source>
        <dbReference type="SAM" id="Phobius"/>
    </source>
</evidence>
<keyword evidence="1" id="KW-1133">Transmembrane helix</keyword>
<dbReference type="Proteomes" id="UP000186465">
    <property type="component" value="Unassembled WGS sequence"/>
</dbReference>
<feature type="domain" description="Thioredoxin-like fold" evidence="2">
    <location>
        <begin position="92"/>
        <end position="265"/>
    </location>
</feature>
<comment type="caution">
    <text evidence="3">The sequence shown here is derived from an EMBL/GenBank/DDBJ whole genome shotgun (WGS) entry which is preliminary data.</text>
</comment>